<reference evidence="9 10" key="1">
    <citation type="journal article" date="2017" name="BMC Genomics">
        <title>Chromosome level assembly and secondary metabolite potential of the parasitic fungus Cordyceps militaris.</title>
        <authorList>
            <person name="Kramer G.J."/>
            <person name="Nodwell J.R."/>
        </authorList>
    </citation>
    <scope>NUCLEOTIDE SEQUENCE [LARGE SCALE GENOMIC DNA]</scope>
    <source>
        <strain evidence="9 10">ATCC 34164</strain>
    </source>
</reference>
<keyword evidence="6" id="KW-0539">Nucleus</keyword>
<keyword evidence="3" id="KW-0507">mRNA processing</keyword>
<dbReference type="SMART" id="SM00443">
    <property type="entry name" value="G_patch"/>
    <property type="match status" value="1"/>
</dbReference>
<dbReference type="Pfam" id="PF01585">
    <property type="entry name" value="G-patch"/>
    <property type="match status" value="1"/>
</dbReference>
<dbReference type="Proteomes" id="UP000323067">
    <property type="component" value="Chromosome iii"/>
</dbReference>
<evidence type="ECO:0000313" key="10">
    <source>
        <dbReference type="Proteomes" id="UP000323067"/>
    </source>
</evidence>
<dbReference type="EMBL" id="CP023326">
    <property type="protein sequence ID" value="ATY66002.1"/>
    <property type="molecule type" value="Genomic_DNA"/>
</dbReference>
<dbReference type="InterPro" id="IPR022783">
    <property type="entry name" value="GCFC_dom"/>
</dbReference>
<gene>
    <name evidence="9" type="ORF">A9K55_001930</name>
</gene>
<evidence type="ECO:0000313" key="9">
    <source>
        <dbReference type="EMBL" id="ATY66002.1"/>
    </source>
</evidence>
<evidence type="ECO:0000256" key="4">
    <source>
        <dbReference type="ARBA" id="ARBA00022728"/>
    </source>
</evidence>
<dbReference type="GO" id="GO:0003676">
    <property type="term" value="F:nucleic acid binding"/>
    <property type="evidence" value="ECO:0007669"/>
    <property type="project" value="InterPro"/>
</dbReference>
<keyword evidence="4" id="KW-0747">Spliceosome</keyword>
<feature type="region of interest" description="Disordered" evidence="7">
    <location>
        <begin position="292"/>
        <end position="327"/>
    </location>
</feature>
<proteinExistence type="inferred from homology"/>
<dbReference type="PROSITE" id="PS50174">
    <property type="entry name" value="G_PATCH"/>
    <property type="match status" value="1"/>
</dbReference>
<evidence type="ECO:0000259" key="8">
    <source>
        <dbReference type="PROSITE" id="PS50174"/>
    </source>
</evidence>
<feature type="domain" description="G-patch" evidence="8">
    <location>
        <begin position="224"/>
        <end position="270"/>
    </location>
</feature>
<evidence type="ECO:0000256" key="5">
    <source>
        <dbReference type="ARBA" id="ARBA00023187"/>
    </source>
</evidence>
<keyword evidence="5" id="KW-0508">mRNA splicing</keyword>
<organism evidence="9 10">
    <name type="scientific">Cordyceps militaris</name>
    <name type="common">Caterpillar fungus</name>
    <name type="synonym">Clavaria militaris</name>
    <dbReference type="NCBI Taxonomy" id="73501"/>
    <lineage>
        <taxon>Eukaryota</taxon>
        <taxon>Fungi</taxon>
        <taxon>Dikarya</taxon>
        <taxon>Ascomycota</taxon>
        <taxon>Pezizomycotina</taxon>
        <taxon>Sordariomycetes</taxon>
        <taxon>Hypocreomycetidae</taxon>
        <taxon>Hypocreales</taxon>
        <taxon>Cordycipitaceae</taxon>
        <taxon>Cordyceps</taxon>
    </lineage>
</organism>
<dbReference type="OrthoDB" id="4822at2759"/>
<evidence type="ECO:0000256" key="1">
    <source>
        <dbReference type="ARBA" id="ARBA00004123"/>
    </source>
</evidence>
<feature type="region of interest" description="Disordered" evidence="7">
    <location>
        <begin position="1"/>
        <end position="225"/>
    </location>
</feature>
<dbReference type="GO" id="GO:0071008">
    <property type="term" value="C:U2-type post-mRNA release spliceosomal complex"/>
    <property type="evidence" value="ECO:0007669"/>
    <property type="project" value="TreeGrafter"/>
</dbReference>
<dbReference type="VEuPathDB" id="FungiDB:A9K55_001930"/>
<feature type="compositionally biased region" description="Basic residues" evidence="7">
    <location>
        <begin position="300"/>
        <end position="310"/>
    </location>
</feature>
<dbReference type="PANTHER" id="PTHR23329:SF1">
    <property type="entry name" value="TUFTELIN-INTERACTING PROTEIN 11"/>
    <property type="match status" value="1"/>
</dbReference>
<dbReference type="InterPro" id="IPR000467">
    <property type="entry name" value="G_patch_dom"/>
</dbReference>
<dbReference type="VEuPathDB" id="FungiDB:CCM_00172"/>
<evidence type="ECO:0000256" key="7">
    <source>
        <dbReference type="SAM" id="MobiDB-lite"/>
    </source>
</evidence>
<accession>A0A2H4SSC2</accession>
<dbReference type="Pfam" id="PF12457">
    <property type="entry name" value="TIP_N"/>
    <property type="match status" value="1"/>
</dbReference>
<evidence type="ECO:0000256" key="6">
    <source>
        <dbReference type="ARBA" id="ARBA00023242"/>
    </source>
</evidence>
<evidence type="ECO:0000256" key="2">
    <source>
        <dbReference type="ARBA" id="ARBA00010900"/>
    </source>
</evidence>
<name>A0A2H4SSC2_CORMI</name>
<feature type="compositionally biased region" description="Low complexity" evidence="7">
    <location>
        <begin position="311"/>
        <end position="322"/>
    </location>
</feature>
<protein>
    <submittedName>
        <fullName evidence="9">G-patch domain-containing</fullName>
    </submittedName>
</protein>
<dbReference type="AlphaFoldDB" id="A0A2H4SSC2"/>
<comment type="similarity">
    <text evidence="2">Belongs to the TFP11/STIP family.</text>
</comment>
<comment type="subcellular location">
    <subcellularLocation>
        <location evidence="1">Nucleus</location>
    </subcellularLocation>
</comment>
<dbReference type="GO" id="GO:0000390">
    <property type="term" value="P:spliceosomal complex disassembly"/>
    <property type="evidence" value="ECO:0007669"/>
    <property type="project" value="InterPro"/>
</dbReference>
<feature type="compositionally biased region" description="Acidic residues" evidence="7">
    <location>
        <begin position="122"/>
        <end position="133"/>
    </location>
</feature>
<dbReference type="InterPro" id="IPR045211">
    <property type="entry name" value="TFP11/STIP/Ntr1"/>
</dbReference>
<evidence type="ECO:0000256" key="3">
    <source>
        <dbReference type="ARBA" id="ARBA00022664"/>
    </source>
</evidence>
<sequence length="934" mass="103883">MASSSGSYFDPSRMSKAAAQQYSSSDSDSDDERLLPGEDHDDFGDFNPRKRRRLGGNNKERAALGIFGSDSDDGGPASKWKRKTLRNKAMSFVKTTADEPKVKESDDDSEDARPMLGNTVQDAEDEEESDEDASAGVGLGFGQKMVWNKASAVNRDGEDEETEKVNRPSFATSFQGGGVLGVGFVPSSATEPVLKEPQGKASQPPPPQNKPQPSAFGPKGKINAKSFGARMMAKMGYVEGKGLGAEGQGRNVIIEANLRPQGVGLGAVQEKSAQEKKEEKRQAQLRGEIVIDSDEEEKNRKAKAKARRRGLTTTTSSGGSTPRRQKTKYLTADQIRTAAPGMHIPEAFAPILDMTGPGSRMLTSTSGIMTPTSGEAESREVIESRKLVKRAQADLMAFTEEWRSLEERKKWIDLELTEREKEVEELRVDFARLKAFSTLVIGRITTAATFEEVMAALDEVEDLSSTVPEVADIIVAAIHPFFRDWDPLKEPGKFATELTGLTGILVGQDQQNGAINRNGNTIRDDQGVYRRHKKGTSAYETLMYKSWLPQVLAAVRSWDAITPGPLLEVIESWDALLPPFVRAQAMEGITRKLDATLSDWNPRVAKQSHQLPHMWLFPWLPHLPAYHLDPRGTGLVSDVRRKFRQLIDAWDYARGVVPGLAQWEAVLGTQWRPLLVAHVLPAMGRHLQRHFRVDPADQAPYLPALSGALRWRAVLGDAVLAEVLAQHLFPMWHRKLQEWLALDEVNLSEVADWYAWWRNVVLKDLVGASRSVGIELDRGLRIMNMCPQVSVPFQFVKYQRKGLNKRILGKQLVCIPLLDRTLETDIDIALQREELCPWCRVLGTHQAANLLPLSTPNPELLMDGSLIFTSTSYLGTICIPGLFSTRNPEYRRQHRKLLVAELMMGFRLRAVLEAAMRLYNAPPLMLPRVLPPAA</sequence>
<dbReference type="Pfam" id="PF07842">
    <property type="entry name" value="GCFC"/>
    <property type="match status" value="1"/>
</dbReference>
<dbReference type="InterPro" id="IPR022159">
    <property type="entry name" value="STIP/TFIP11_N"/>
</dbReference>
<dbReference type="PANTHER" id="PTHR23329">
    <property type="entry name" value="TUFTELIN-INTERACTING PROTEIN 11-RELATED"/>
    <property type="match status" value="1"/>
</dbReference>